<dbReference type="SUPFAM" id="SSF46626">
    <property type="entry name" value="Cytochrome c"/>
    <property type="match status" value="1"/>
</dbReference>
<dbReference type="RefSeq" id="WP_149306620.1">
    <property type="nucleotide sequence ID" value="NZ_SRSD01000003.1"/>
</dbReference>
<dbReference type="EMBL" id="SRSD01000003">
    <property type="protein sequence ID" value="KAA0893304.1"/>
    <property type="molecule type" value="Genomic_DNA"/>
</dbReference>
<protein>
    <submittedName>
        <fullName evidence="1">Cytochrome C</fullName>
    </submittedName>
</protein>
<evidence type="ECO:0000313" key="2">
    <source>
        <dbReference type="Proteomes" id="UP000324298"/>
    </source>
</evidence>
<gene>
    <name evidence="1" type="ORF">ET418_05670</name>
</gene>
<dbReference type="GO" id="GO:0020037">
    <property type="term" value="F:heme binding"/>
    <property type="evidence" value="ECO:0007669"/>
    <property type="project" value="InterPro"/>
</dbReference>
<dbReference type="GO" id="GO:0009055">
    <property type="term" value="F:electron transfer activity"/>
    <property type="evidence" value="ECO:0007669"/>
    <property type="project" value="InterPro"/>
</dbReference>
<keyword evidence="2" id="KW-1185">Reference proteome</keyword>
<dbReference type="AlphaFoldDB" id="A0A5A9XK75"/>
<sequence length="120" mass="13694">MRKLIILVTLFTLVIASVADARIRVKGRGDRMNFDPDSIPANYRASFDLMSRKCVKCHTMERTVIAVQTGRAPITGQPFDRQAVKAYGIKMLRKPNSNMNKQEIREVVILLNYLLDENAR</sequence>
<organism evidence="1 2">
    <name type="scientific">Oryzomonas rubra</name>
    <dbReference type="NCBI Taxonomy" id="2509454"/>
    <lineage>
        <taxon>Bacteria</taxon>
        <taxon>Pseudomonadati</taxon>
        <taxon>Thermodesulfobacteriota</taxon>
        <taxon>Desulfuromonadia</taxon>
        <taxon>Geobacterales</taxon>
        <taxon>Geobacteraceae</taxon>
        <taxon>Oryzomonas</taxon>
    </lineage>
</organism>
<proteinExistence type="predicted"/>
<comment type="caution">
    <text evidence="1">The sequence shown here is derived from an EMBL/GenBank/DDBJ whole genome shotgun (WGS) entry which is preliminary data.</text>
</comment>
<name>A0A5A9XK75_9BACT</name>
<dbReference type="InterPro" id="IPR036909">
    <property type="entry name" value="Cyt_c-like_dom_sf"/>
</dbReference>
<dbReference type="Proteomes" id="UP000324298">
    <property type="component" value="Unassembled WGS sequence"/>
</dbReference>
<evidence type="ECO:0000313" key="1">
    <source>
        <dbReference type="EMBL" id="KAA0893304.1"/>
    </source>
</evidence>
<reference evidence="1 2" key="1">
    <citation type="submission" date="2019-04" db="EMBL/GenBank/DDBJ databases">
        <title>Geobacter ruber sp. nov., ferric-reducing bacteria isolated from paddy soil.</title>
        <authorList>
            <person name="Xu Z."/>
            <person name="Masuda Y."/>
            <person name="Itoh H."/>
            <person name="Senoo K."/>
        </authorList>
    </citation>
    <scope>NUCLEOTIDE SEQUENCE [LARGE SCALE GENOMIC DNA]</scope>
    <source>
        <strain evidence="1 2">Red88</strain>
    </source>
</reference>
<dbReference type="OrthoDB" id="5396632at2"/>
<accession>A0A5A9XK75</accession>